<comment type="caution">
    <text evidence="1">The sequence shown here is derived from an EMBL/GenBank/DDBJ whole genome shotgun (WGS) entry which is preliminary data.</text>
</comment>
<evidence type="ECO:0000313" key="2">
    <source>
        <dbReference type="Proteomes" id="UP001589844"/>
    </source>
</evidence>
<dbReference type="Proteomes" id="UP001589844">
    <property type="component" value="Unassembled WGS sequence"/>
</dbReference>
<gene>
    <name evidence="1" type="ORF">ACFFJH_18690</name>
</gene>
<keyword evidence="2" id="KW-1185">Reference proteome</keyword>
<dbReference type="EMBL" id="JBHLXJ010000033">
    <property type="protein sequence ID" value="MFC0351852.1"/>
    <property type="molecule type" value="Genomic_DNA"/>
</dbReference>
<dbReference type="RefSeq" id="WP_390214570.1">
    <property type="nucleotide sequence ID" value="NZ_JBHLXJ010000033.1"/>
</dbReference>
<protein>
    <submittedName>
        <fullName evidence="1">Uncharacterized protein</fullName>
    </submittedName>
</protein>
<reference evidence="1 2" key="1">
    <citation type="submission" date="2024-09" db="EMBL/GenBank/DDBJ databases">
        <authorList>
            <person name="Sun Q."/>
            <person name="Mori K."/>
        </authorList>
    </citation>
    <scope>NUCLEOTIDE SEQUENCE [LARGE SCALE GENOMIC DNA]</scope>
    <source>
        <strain evidence="1 2">CCM 8677</strain>
    </source>
</reference>
<sequence length="54" mass="6014">MNIISKEKVIAEFDSSCRQKTIEARAEDVSIKLGIPAECVLKTLAESYQINLSE</sequence>
<organism evidence="1 2">
    <name type="scientific">Undibacterium danionis</name>
    <dbReference type="NCBI Taxonomy" id="1812100"/>
    <lineage>
        <taxon>Bacteria</taxon>
        <taxon>Pseudomonadati</taxon>
        <taxon>Pseudomonadota</taxon>
        <taxon>Betaproteobacteria</taxon>
        <taxon>Burkholderiales</taxon>
        <taxon>Oxalobacteraceae</taxon>
        <taxon>Undibacterium</taxon>
    </lineage>
</organism>
<proteinExistence type="predicted"/>
<name>A0ABV6IJL2_9BURK</name>
<evidence type="ECO:0000313" key="1">
    <source>
        <dbReference type="EMBL" id="MFC0351852.1"/>
    </source>
</evidence>
<accession>A0ABV6IJL2</accession>